<evidence type="ECO:0000313" key="2">
    <source>
        <dbReference type="RefSeq" id="XP_073909415.1"/>
    </source>
</evidence>
<dbReference type="Proteomes" id="UP001732720">
    <property type="component" value="Chromosome 14"/>
</dbReference>
<proteinExistence type="predicted"/>
<gene>
    <name evidence="2" type="primary">LOC109676412</name>
</gene>
<reference evidence="2" key="1">
    <citation type="submission" date="2025-08" db="UniProtKB">
        <authorList>
            <consortium name="RefSeq"/>
        </authorList>
    </citation>
    <scope>IDENTIFICATION</scope>
</reference>
<sequence length="923" mass="102469">MVALLLLLLSTLGPLHASHYSQKIFLQTTVPEKISSPDAKRDPENNVAYVITISGKPYFVHLKKQSFLSSTSVVYFYGQDNTQHSEPLSPQMNCNYNGYIAGFPSSLVTLSICSGLRGTIQFKNISYGIEPVEIVSGFVHMIYEERSDDINIPDVGKNETYAWLSDSQYHLRSSPNRNEFVKLFPRTLEMHIVVDKNLFDYMGSDTKAVTQKIIQIIGLVNAMFSQLKLTVIISSIEIWSNKNKISTLGLIEHMLLRFLRWKHDHLNHRPHHMSYLFTFQKYPASIGATFPGKICDKHYDAAIAVYSEGLSLESYTIIIVQLLGLSLGLVYDNDDVCYCSGDVCTMMPNAVHSWGVKEFSTCSLENFKYFTSQYGLKCLQSISVERQQNSPAVKKVCGNGLLESGEQCDCGTSKNCTHPNCCDPKQCRLKGKAACGSGECCTNACKLKPANTLCRKSVDDECDFVEFCNGKDPHCVPDTHARDGHHCDSGQSYCYQGICRIFDKQCKRLFGREAIGGSFHCYQEINTRKDIFGNCGSAYCPLPNLLCGKLVCKWPRKHLVIKANLSVVYAHVRDDTCTSAFRQATPRAWNPEGRDLTYVEDGSSCGPDMICEKFVCRELKYMVNYSSCNDTRDCNNNGICNNFQHCHCKKGFSPPNCEPNKGEFGSTDDGHAVKSGKSFFPGRRATLPKHQFQLIFYIAVPVLMIIIAVLVKQSKLKELCSKGKTENDRQSHGIKTFSSCSMDGFKQMVSQPEFECLQNQKVSEVILQPKQATCGNGILESGEDCDCGPPEVCNSLHNCHCDVGYSPPSCDPTPSSPGGSMDDGYWIPQVATHFLWDTTITPQPYFGNNFLAISCLGIAVHSTSKLTSAAVDTVLPCGRVHGWTGGSGERCSGGELWFGHTQVRRLSEVQEGSLPLLAALLRA</sequence>
<accession>A0AC58KWX9</accession>
<organism evidence="1 2">
    <name type="scientific">Castor canadensis</name>
    <name type="common">American beaver</name>
    <dbReference type="NCBI Taxonomy" id="51338"/>
    <lineage>
        <taxon>Eukaryota</taxon>
        <taxon>Metazoa</taxon>
        <taxon>Chordata</taxon>
        <taxon>Craniata</taxon>
        <taxon>Vertebrata</taxon>
        <taxon>Euteleostomi</taxon>
        <taxon>Mammalia</taxon>
        <taxon>Eutheria</taxon>
        <taxon>Euarchontoglires</taxon>
        <taxon>Glires</taxon>
        <taxon>Rodentia</taxon>
        <taxon>Castorimorpha</taxon>
        <taxon>Castoridae</taxon>
        <taxon>Castor</taxon>
    </lineage>
</organism>
<evidence type="ECO:0000313" key="1">
    <source>
        <dbReference type="Proteomes" id="UP001732720"/>
    </source>
</evidence>
<protein>
    <submittedName>
        <fullName evidence="2">Disintegrin and metalloproteinase domain-containing protein 5-like</fullName>
    </submittedName>
</protein>
<name>A0AC58KWX9_CASCN</name>
<dbReference type="RefSeq" id="XP_073909415.1">
    <property type="nucleotide sequence ID" value="XM_074053314.1"/>
</dbReference>
<keyword evidence="1" id="KW-1185">Reference proteome</keyword>